<evidence type="ECO:0000313" key="1">
    <source>
        <dbReference type="EMBL" id="KAI3758156.1"/>
    </source>
</evidence>
<reference evidence="1 2" key="2">
    <citation type="journal article" date="2022" name="Mol. Ecol. Resour.">
        <title>The genomes of chicory, endive, great burdock and yacon provide insights into Asteraceae paleo-polyploidization history and plant inulin production.</title>
        <authorList>
            <person name="Fan W."/>
            <person name="Wang S."/>
            <person name="Wang H."/>
            <person name="Wang A."/>
            <person name="Jiang F."/>
            <person name="Liu H."/>
            <person name="Zhao H."/>
            <person name="Xu D."/>
            <person name="Zhang Y."/>
        </authorList>
    </citation>
    <scope>NUCLEOTIDE SEQUENCE [LARGE SCALE GENOMIC DNA]</scope>
    <source>
        <strain evidence="2">cv. Niubang</strain>
    </source>
</reference>
<protein>
    <submittedName>
        <fullName evidence="1">Uncharacterized protein</fullName>
    </submittedName>
</protein>
<dbReference type="EMBL" id="CM042048">
    <property type="protein sequence ID" value="KAI3758156.1"/>
    <property type="molecule type" value="Genomic_DNA"/>
</dbReference>
<evidence type="ECO:0000313" key="2">
    <source>
        <dbReference type="Proteomes" id="UP001055879"/>
    </source>
</evidence>
<keyword evidence="2" id="KW-1185">Reference proteome</keyword>
<proteinExistence type="predicted"/>
<comment type="caution">
    <text evidence="1">The sequence shown here is derived from an EMBL/GenBank/DDBJ whole genome shotgun (WGS) entry which is preliminary data.</text>
</comment>
<reference evidence="2" key="1">
    <citation type="journal article" date="2022" name="Mol. Ecol. Resour.">
        <title>The genomes of chicory, endive, great burdock and yacon provide insights into Asteraceae palaeo-polyploidization history and plant inulin production.</title>
        <authorList>
            <person name="Fan W."/>
            <person name="Wang S."/>
            <person name="Wang H."/>
            <person name="Wang A."/>
            <person name="Jiang F."/>
            <person name="Liu H."/>
            <person name="Zhao H."/>
            <person name="Xu D."/>
            <person name="Zhang Y."/>
        </authorList>
    </citation>
    <scope>NUCLEOTIDE SEQUENCE [LARGE SCALE GENOMIC DNA]</scope>
    <source>
        <strain evidence="2">cv. Niubang</strain>
    </source>
</reference>
<dbReference type="Proteomes" id="UP001055879">
    <property type="component" value="Linkage Group LG02"/>
</dbReference>
<name>A0ACB9EI72_ARCLA</name>
<sequence>MSKMEVRRPLFSRRCARRRFYTTMLSLEIEVRRETIVCPEMELISVSTGPVIAGDGGEEGDHCLAGDGAHRRFYGTLISPKMEVMRVTIIWPEMESSEVIRTKFHTKLHLI</sequence>
<organism evidence="1 2">
    <name type="scientific">Arctium lappa</name>
    <name type="common">Greater burdock</name>
    <name type="synonym">Lappa major</name>
    <dbReference type="NCBI Taxonomy" id="4217"/>
    <lineage>
        <taxon>Eukaryota</taxon>
        <taxon>Viridiplantae</taxon>
        <taxon>Streptophyta</taxon>
        <taxon>Embryophyta</taxon>
        <taxon>Tracheophyta</taxon>
        <taxon>Spermatophyta</taxon>
        <taxon>Magnoliopsida</taxon>
        <taxon>eudicotyledons</taxon>
        <taxon>Gunneridae</taxon>
        <taxon>Pentapetalae</taxon>
        <taxon>asterids</taxon>
        <taxon>campanulids</taxon>
        <taxon>Asterales</taxon>
        <taxon>Asteraceae</taxon>
        <taxon>Carduoideae</taxon>
        <taxon>Cardueae</taxon>
        <taxon>Arctiinae</taxon>
        <taxon>Arctium</taxon>
    </lineage>
</organism>
<accession>A0ACB9EI72</accession>
<gene>
    <name evidence="1" type="ORF">L6452_05708</name>
</gene>